<dbReference type="PANTHER" id="PTHR23137:SF36">
    <property type="entry name" value="VESICLE TRANSPORT PROTEIN SFT2C"/>
    <property type="match status" value="1"/>
</dbReference>
<dbReference type="EMBL" id="VLTM01000176">
    <property type="protein sequence ID" value="KAA0146858.1"/>
    <property type="molecule type" value="Genomic_DNA"/>
</dbReference>
<dbReference type="Pfam" id="PF04178">
    <property type="entry name" value="Got1"/>
    <property type="match status" value="1"/>
</dbReference>
<dbReference type="GO" id="GO:0016020">
    <property type="term" value="C:membrane"/>
    <property type="evidence" value="ECO:0007669"/>
    <property type="project" value="UniProtKB-SubCell"/>
</dbReference>
<keyword evidence="5 8" id="KW-1133">Transmembrane helix</keyword>
<accession>A0A5A8C1T4</accession>
<organism evidence="10 11">
    <name type="scientific">Cafeteria roenbergensis</name>
    <name type="common">Marine flagellate</name>
    <dbReference type="NCBI Taxonomy" id="33653"/>
    <lineage>
        <taxon>Eukaryota</taxon>
        <taxon>Sar</taxon>
        <taxon>Stramenopiles</taxon>
        <taxon>Bigyra</taxon>
        <taxon>Opalozoa</taxon>
        <taxon>Bicosoecida</taxon>
        <taxon>Cafeteriaceae</taxon>
        <taxon>Cafeteria</taxon>
    </lineage>
</organism>
<feature type="region of interest" description="Disordered" evidence="9">
    <location>
        <begin position="1"/>
        <end position="64"/>
    </location>
</feature>
<feature type="compositionally biased region" description="Low complexity" evidence="9">
    <location>
        <begin position="1"/>
        <end position="13"/>
    </location>
</feature>
<sequence>MPAGAAVPAFGGARDAGLAERGESEAVRGHQKSTSWFGLPVSREDAPVEGERPASTTEGESDGLLGSVTRYLSGRSPQAPPEPPEWACGLTAMQRFQVAVGLGLASGLLFAMALFVFLPMVIFVPGKFALSFSIASVLLIMAVAFLRGPRKTLTGLVAREKAVFTAGYMLSLCLTLFATIVSPSYLLVIFSAGLQVIALAWFVASHIPGGVQGMTAMSGMVMRATTAMVMRGN</sequence>
<keyword evidence="6 8" id="KW-0472">Membrane</keyword>
<evidence type="ECO:0000256" key="3">
    <source>
        <dbReference type="ARBA" id="ARBA00022692"/>
    </source>
</evidence>
<evidence type="ECO:0000313" key="10">
    <source>
        <dbReference type="EMBL" id="KAA0146858.1"/>
    </source>
</evidence>
<evidence type="ECO:0000313" key="11">
    <source>
        <dbReference type="Proteomes" id="UP000325113"/>
    </source>
</evidence>
<feature type="transmembrane region" description="Helical" evidence="8">
    <location>
        <begin position="99"/>
        <end position="122"/>
    </location>
</feature>
<evidence type="ECO:0000256" key="6">
    <source>
        <dbReference type="ARBA" id="ARBA00023136"/>
    </source>
</evidence>
<dbReference type="Proteomes" id="UP000325113">
    <property type="component" value="Unassembled WGS sequence"/>
</dbReference>
<proteinExistence type="inferred from homology"/>
<dbReference type="AlphaFoldDB" id="A0A5A8C1T4"/>
<evidence type="ECO:0000256" key="2">
    <source>
        <dbReference type="ARBA" id="ARBA00022448"/>
    </source>
</evidence>
<feature type="transmembrane region" description="Helical" evidence="8">
    <location>
        <begin position="128"/>
        <end position="146"/>
    </location>
</feature>
<dbReference type="GO" id="GO:0015031">
    <property type="term" value="P:protein transport"/>
    <property type="evidence" value="ECO:0007669"/>
    <property type="project" value="UniProtKB-KW"/>
</dbReference>
<evidence type="ECO:0000256" key="5">
    <source>
        <dbReference type="ARBA" id="ARBA00022989"/>
    </source>
</evidence>
<comment type="subcellular location">
    <subcellularLocation>
        <location evidence="1 8">Membrane</location>
        <topology evidence="1 8">Multi-pass membrane protein</topology>
    </subcellularLocation>
</comment>
<dbReference type="InterPro" id="IPR011691">
    <property type="entry name" value="Vesicle_transpt_SFT2"/>
</dbReference>
<comment type="similarity">
    <text evidence="7 8">Belongs to the SFT2 family.</text>
</comment>
<comment type="function">
    <text evidence="8">May be involved in fusion of retrograde transport vesicles derived from an endocytic compartment with the Golgi complex.</text>
</comment>
<dbReference type="PANTHER" id="PTHR23137">
    <property type="entry name" value="VESICLE TRANSPORT PROTEIN-RELATED"/>
    <property type="match status" value="1"/>
</dbReference>
<protein>
    <recommendedName>
        <fullName evidence="8">Vesicle transport protein</fullName>
    </recommendedName>
</protein>
<gene>
    <name evidence="10" type="ORF">FNF31_07692</name>
</gene>
<reference evidence="10 11" key="1">
    <citation type="submission" date="2019-07" db="EMBL/GenBank/DDBJ databases">
        <title>Genomes of Cafeteria roenbergensis.</title>
        <authorList>
            <person name="Fischer M.G."/>
            <person name="Hackl T."/>
            <person name="Roman M."/>
        </authorList>
    </citation>
    <scope>NUCLEOTIDE SEQUENCE [LARGE SCALE GENOMIC DNA]</scope>
    <source>
        <strain evidence="10 11">Cflag</strain>
    </source>
</reference>
<dbReference type="GO" id="GO:0012505">
    <property type="term" value="C:endomembrane system"/>
    <property type="evidence" value="ECO:0007669"/>
    <property type="project" value="UniProtKB-ARBA"/>
</dbReference>
<keyword evidence="2 8" id="KW-0813">Transport</keyword>
<keyword evidence="3 8" id="KW-0812">Transmembrane</keyword>
<feature type="compositionally biased region" description="Basic and acidic residues" evidence="9">
    <location>
        <begin position="42"/>
        <end position="52"/>
    </location>
</feature>
<feature type="compositionally biased region" description="Basic and acidic residues" evidence="9">
    <location>
        <begin position="17"/>
        <end position="28"/>
    </location>
</feature>
<dbReference type="InterPro" id="IPR007305">
    <property type="entry name" value="Vesicle_transpt_Got1/SFT2"/>
</dbReference>
<dbReference type="GO" id="GO:0016192">
    <property type="term" value="P:vesicle-mediated transport"/>
    <property type="evidence" value="ECO:0007669"/>
    <property type="project" value="InterPro"/>
</dbReference>
<evidence type="ECO:0000256" key="8">
    <source>
        <dbReference type="RuleBase" id="RU363111"/>
    </source>
</evidence>
<feature type="transmembrane region" description="Helical" evidence="8">
    <location>
        <begin position="162"/>
        <end position="180"/>
    </location>
</feature>
<dbReference type="GO" id="GO:0005737">
    <property type="term" value="C:cytoplasm"/>
    <property type="evidence" value="ECO:0007669"/>
    <property type="project" value="UniProtKB-ARBA"/>
</dbReference>
<comment type="caution">
    <text evidence="8">Lacks conserved residue(s) required for the propagation of feature annotation.</text>
</comment>
<evidence type="ECO:0000256" key="1">
    <source>
        <dbReference type="ARBA" id="ARBA00004141"/>
    </source>
</evidence>
<name>A0A5A8C1T4_CAFRO</name>
<evidence type="ECO:0000256" key="9">
    <source>
        <dbReference type="SAM" id="MobiDB-lite"/>
    </source>
</evidence>
<evidence type="ECO:0000256" key="4">
    <source>
        <dbReference type="ARBA" id="ARBA00022927"/>
    </source>
</evidence>
<comment type="caution">
    <text evidence="10">The sequence shown here is derived from an EMBL/GenBank/DDBJ whole genome shotgun (WGS) entry which is preliminary data.</text>
</comment>
<keyword evidence="4 8" id="KW-0653">Protein transport</keyword>
<evidence type="ECO:0000256" key="7">
    <source>
        <dbReference type="ARBA" id="ARBA00025800"/>
    </source>
</evidence>